<keyword evidence="3" id="KW-1185">Reference proteome</keyword>
<protein>
    <submittedName>
        <fullName evidence="2">Seryl-tRNA synthetase</fullName>
    </submittedName>
</protein>
<feature type="transmembrane region" description="Helical" evidence="1">
    <location>
        <begin position="210"/>
        <end position="227"/>
    </location>
</feature>
<name>A0ABQ6BHG7_9CAUL</name>
<sequence length="265" mass="28082">MSIIRPTSAQMTRRLLVLAATVFSVVIGQTQVLLGWGQSPAEFSADSDATLRVAGYAFAIWGVIYLWLLVYAVRQALPQTGESLLIHRLGWPSVAALLGIGWWVVAAAFDWEMATIVLIFGSLAALLVPLLANADAIRALPRGDRDRWMTVWPLSLLAGWLTVAAPLNLITVATGNDALPGALTPTVWAILAVLVVSVVALGVTLRLRTLAYGLPIAWGLLGAFVAEQPRNPVLAYVALAAAVAVLVGAIVLTFRLSSGVERTAG</sequence>
<feature type="transmembrane region" description="Helical" evidence="1">
    <location>
        <begin position="85"/>
        <end position="105"/>
    </location>
</feature>
<keyword evidence="1" id="KW-0812">Transmembrane</keyword>
<gene>
    <name evidence="2" type="ORF">GCM10007859_07740</name>
</gene>
<feature type="transmembrane region" description="Helical" evidence="1">
    <location>
        <begin position="52"/>
        <end position="73"/>
    </location>
</feature>
<accession>A0ABQ6BHG7</accession>
<keyword evidence="1" id="KW-1133">Transmembrane helix</keyword>
<feature type="transmembrane region" description="Helical" evidence="1">
    <location>
        <begin position="182"/>
        <end position="203"/>
    </location>
</feature>
<reference evidence="3" key="1">
    <citation type="journal article" date="2019" name="Int. J. Syst. Evol. Microbiol.">
        <title>The Global Catalogue of Microorganisms (GCM) 10K type strain sequencing project: providing services to taxonomists for standard genome sequencing and annotation.</title>
        <authorList>
            <consortium name="The Broad Institute Genomics Platform"/>
            <consortium name="The Broad Institute Genome Sequencing Center for Infectious Disease"/>
            <person name="Wu L."/>
            <person name="Ma J."/>
        </authorList>
    </citation>
    <scope>NUCLEOTIDE SEQUENCE [LARGE SCALE GENOMIC DNA]</scope>
    <source>
        <strain evidence="3">NBRC 110107</strain>
    </source>
</reference>
<dbReference type="PANTHER" id="PTHR33802:SF1">
    <property type="entry name" value="XK-RELATED PROTEIN"/>
    <property type="match status" value="1"/>
</dbReference>
<evidence type="ECO:0000256" key="1">
    <source>
        <dbReference type="SAM" id="Phobius"/>
    </source>
</evidence>
<feature type="transmembrane region" description="Helical" evidence="1">
    <location>
        <begin position="233"/>
        <end position="254"/>
    </location>
</feature>
<keyword evidence="1" id="KW-0472">Membrane</keyword>
<dbReference type="PANTHER" id="PTHR33802">
    <property type="entry name" value="SI:CH211-161H7.5-RELATED"/>
    <property type="match status" value="1"/>
</dbReference>
<evidence type="ECO:0000313" key="3">
    <source>
        <dbReference type="Proteomes" id="UP001156921"/>
    </source>
</evidence>
<dbReference type="Proteomes" id="UP001156921">
    <property type="component" value="Unassembled WGS sequence"/>
</dbReference>
<dbReference type="RefSeq" id="WP_284221337.1">
    <property type="nucleotide sequence ID" value="NZ_BSOY01000010.1"/>
</dbReference>
<evidence type="ECO:0000313" key="2">
    <source>
        <dbReference type="EMBL" id="GLS00766.1"/>
    </source>
</evidence>
<proteinExistence type="predicted"/>
<organism evidence="2 3">
    <name type="scientific">Brevundimonas denitrificans</name>
    <dbReference type="NCBI Taxonomy" id="1443434"/>
    <lineage>
        <taxon>Bacteria</taxon>
        <taxon>Pseudomonadati</taxon>
        <taxon>Pseudomonadota</taxon>
        <taxon>Alphaproteobacteria</taxon>
        <taxon>Caulobacterales</taxon>
        <taxon>Caulobacteraceae</taxon>
        <taxon>Brevundimonas</taxon>
    </lineage>
</organism>
<feature type="transmembrane region" description="Helical" evidence="1">
    <location>
        <begin position="151"/>
        <end position="170"/>
    </location>
</feature>
<comment type="caution">
    <text evidence="2">The sequence shown here is derived from an EMBL/GenBank/DDBJ whole genome shotgun (WGS) entry which is preliminary data.</text>
</comment>
<feature type="transmembrane region" description="Helical" evidence="1">
    <location>
        <begin position="111"/>
        <end position="131"/>
    </location>
</feature>
<dbReference type="EMBL" id="BSOY01000010">
    <property type="protein sequence ID" value="GLS00766.1"/>
    <property type="molecule type" value="Genomic_DNA"/>
</dbReference>